<sequence>MERIRLIMSDIDGTIMPPGSKSVSARTVAAFHAAREAGIVIGPASGRGLRQIPAFFAGDDSCCLTCVATNGLEVYHEGEKICERRPPRAALEQLVDVLAEEPGAGIVAFDGTVPYLCCGDVGDLAAVMPGYAKACRPLGCLPDFDALKVNVFAPRDMPATVEFCERLNRSIEGIDFDVPMAGYLNIMPAGWNKGTALQSLCDYVGISVEEAVVFGDAGNDLTMFRVAGHPVAVGNATPEASAAARWHIGRCEDDAVAAAIEALAAGEWPFAA</sequence>
<proteinExistence type="predicted"/>
<reference evidence="2" key="1">
    <citation type="submission" date="2017-04" db="EMBL/GenBank/DDBJ databases">
        <title>Function of individual gut microbiota members based on whole genome sequencing of pure cultures obtained from chicken caecum.</title>
        <authorList>
            <person name="Medvecky M."/>
            <person name="Cejkova D."/>
            <person name="Polansky O."/>
            <person name="Karasova D."/>
            <person name="Kubasova T."/>
            <person name="Cizek A."/>
            <person name="Rychlik I."/>
        </authorList>
    </citation>
    <scope>NUCLEOTIDE SEQUENCE [LARGE SCALE GENOMIC DNA]</scope>
    <source>
        <strain evidence="2">An70</strain>
    </source>
</reference>
<dbReference type="InterPro" id="IPR023214">
    <property type="entry name" value="HAD_sf"/>
</dbReference>
<dbReference type="eggNOG" id="COG0561">
    <property type="taxonomic scope" value="Bacteria"/>
</dbReference>
<dbReference type="Pfam" id="PF08282">
    <property type="entry name" value="Hydrolase_3"/>
    <property type="match status" value="1"/>
</dbReference>
<dbReference type="NCBIfam" id="TIGR01484">
    <property type="entry name" value="HAD-SF-IIB"/>
    <property type="match status" value="1"/>
</dbReference>
<keyword evidence="2" id="KW-1185">Reference proteome</keyword>
<evidence type="ECO:0000313" key="2">
    <source>
        <dbReference type="Proteomes" id="UP000196560"/>
    </source>
</evidence>
<dbReference type="GO" id="GO:0005829">
    <property type="term" value="C:cytosol"/>
    <property type="evidence" value="ECO:0007669"/>
    <property type="project" value="TreeGrafter"/>
</dbReference>
<dbReference type="EMBL" id="NFHO01000004">
    <property type="protein sequence ID" value="OUN43451.1"/>
    <property type="molecule type" value="Genomic_DNA"/>
</dbReference>
<dbReference type="InterPro" id="IPR006379">
    <property type="entry name" value="HAD-SF_hydro_IIB"/>
</dbReference>
<dbReference type="AlphaFoldDB" id="A0A1Y3U3X0"/>
<dbReference type="RefSeq" id="WP_087186244.1">
    <property type="nucleotide sequence ID" value="NZ_NFHO01000004.1"/>
</dbReference>
<dbReference type="SUPFAM" id="SSF56784">
    <property type="entry name" value="HAD-like"/>
    <property type="match status" value="1"/>
</dbReference>
<name>A0A1Y3U3X0_9ACTN</name>
<evidence type="ECO:0000313" key="1">
    <source>
        <dbReference type="EMBL" id="OUN43451.1"/>
    </source>
</evidence>
<dbReference type="Proteomes" id="UP000196560">
    <property type="component" value="Unassembled WGS sequence"/>
</dbReference>
<dbReference type="GO" id="GO:0000287">
    <property type="term" value="F:magnesium ion binding"/>
    <property type="evidence" value="ECO:0007669"/>
    <property type="project" value="TreeGrafter"/>
</dbReference>
<dbReference type="STRING" id="1118060.GCA_000311845_00734"/>
<protein>
    <recommendedName>
        <fullName evidence="3">Haloacid dehalogenase</fullName>
    </recommendedName>
</protein>
<evidence type="ECO:0008006" key="3">
    <source>
        <dbReference type="Google" id="ProtNLM"/>
    </source>
</evidence>
<organism evidence="1 2">
    <name type="scientific">Enorma massiliensis</name>
    <dbReference type="NCBI Taxonomy" id="1472761"/>
    <lineage>
        <taxon>Bacteria</taxon>
        <taxon>Bacillati</taxon>
        <taxon>Actinomycetota</taxon>
        <taxon>Coriobacteriia</taxon>
        <taxon>Coriobacteriales</taxon>
        <taxon>Coriobacteriaceae</taxon>
        <taxon>Enorma</taxon>
    </lineage>
</organism>
<dbReference type="Gene3D" id="3.40.50.1000">
    <property type="entry name" value="HAD superfamily/HAD-like"/>
    <property type="match status" value="1"/>
</dbReference>
<comment type="caution">
    <text evidence="1">The sequence shown here is derived from an EMBL/GenBank/DDBJ whole genome shotgun (WGS) entry which is preliminary data.</text>
</comment>
<dbReference type="InterPro" id="IPR036412">
    <property type="entry name" value="HAD-like_sf"/>
</dbReference>
<dbReference type="GO" id="GO:0016791">
    <property type="term" value="F:phosphatase activity"/>
    <property type="evidence" value="ECO:0007669"/>
    <property type="project" value="TreeGrafter"/>
</dbReference>
<accession>A0A1Y3U3X0</accession>
<dbReference type="Gene3D" id="3.30.1240.10">
    <property type="match status" value="1"/>
</dbReference>
<dbReference type="PANTHER" id="PTHR10000:SF8">
    <property type="entry name" value="HAD SUPERFAMILY HYDROLASE-LIKE, TYPE 3"/>
    <property type="match status" value="1"/>
</dbReference>
<gene>
    <name evidence="1" type="ORF">B5G21_04785</name>
</gene>
<dbReference type="PANTHER" id="PTHR10000">
    <property type="entry name" value="PHOSPHOSERINE PHOSPHATASE"/>
    <property type="match status" value="1"/>
</dbReference>